<evidence type="ECO:0000256" key="3">
    <source>
        <dbReference type="ARBA" id="ARBA00023163"/>
    </source>
</evidence>
<dbReference type="PROSITE" id="PS50043">
    <property type="entry name" value="HTH_LUXR_2"/>
    <property type="match status" value="1"/>
</dbReference>
<feature type="domain" description="HTH luxR-type" evidence="4">
    <location>
        <begin position="171"/>
        <end position="236"/>
    </location>
</feature>
<proteinExistence type="predicted"/>
<keyword evidence="6" id="KW-1185">Reference proteome</keyword>
<dbReference type="Pfam" id="PF00196">
    <property type="entry name" value="GerE"/>
    <property type="match status" value="1"/>
</dbReference>
<organism evidence="5 6">
    <name type="scientific">Aquibium oceanicum</name>
    <dbReference type="NCBI Taxonomy" id="1670800"/>
    <lineage>
        <taxon>Bacteria</taxon>
        <taxon>Pseudomonadati</taxon>
        <taxon>Pseudomonadota</taxon>
        <taxon>Alphaproteobacteria</taxon>
        <taxon>Hyphomicrobiales</taxon>
        <taxon>Phyllobacteriaceae</taxon>
        <taxon>Aquibium</taxon>
    </lineage>
</organism>
<dbReference type="Gene3D" id="1.10.10.10">
    <property type="entry name" value="Winged helix-like DNA-binding domain superfamily/Winged helix DNA-binding domain"/>
    <property type="match status" value="1"/>
</dbReference>
<reference evidence="6" key="1">
    <citation type="submission" date="2016-11" db="EMBL/GenBank/DDBJ databases">
        <title>Mesorhizobium oceanicum sp. nov., isolated from deep seawater in South China Sea.</title>
        <authorList>
            <person name="Fu G.-Y."/>
        </authorList>
    </citation>
    <scope>NUCLEOTIDE SEQUENCE [LARGE SCALE GENOMIC DNA]</scope>
    <source>
        <strain evidence="6">B7</strain>
    </source>
</reference>
<protein>
    <recommendedName>
        <fullName evidence="4">HTH luxR-type domain-containing protein</fullName>
    </recommendedName>
</protein>
<evidence type="ECO:0000256" key="2">
    <source>
        <dbReference type="ARBA" id="ARBA00023125"/>
    </source>
</evidence>
<dbReference type="InterPro" id="IPR000792">
    <property type="entry name" value="Tscrpt_reg_LuxR_C"/>
</dbReference>
<dbReference type="AlphaFoldDB" id="A0A1L3SWB1"/>
<dbReference type="InterPro" id="IPR036388">
    <property type="entry name" value="WH-like_DNA-bd_sf"/>
</dbReference>
<dbReference type="STRING" id="1670800.BSQ44_21200"/>
<dbReference type="PRINTS" id="PR00038">
    <property type="entry name" value="HTHLUXR"/>
</dbReference>
<accession>A0A1L3SWB1</accession>
<dbReference type="GO" id="GO:0003677">
    <property type="term" value="F:DNA binding"/>
    <property type="evidence" value="ECO:0007669"/>
    <property type="project" value="UniProtKB-KW"/>
</dbReference>
<dbReference type="SMART" id="SM00421">
    <property type="entry name" value="HTH_LUXR"/>
    <property type="match status" value="1"/>
</dbReference>
<sequence>MTVARPTLSRQTLAAIAKVESREQLSLCLAGIAAETGASHYLLLAERHQHGGSQPWVVASNWIYDTVHLVGETALARLADLESAALDSRSPAPARKDLRDNGHRVDPRQVRALVKRHGHAELYALALHGGTRRWHVLLSSAEAGAIRIGMLPAARLACCYLVGRLPAELLGEAAADALSERERECLFWVSEGKTTGEVAVILGVTSNTVNSYLANAIQKFGASNRAMAIATAIRTGAI</sequence>
<dbReference type="PROSITE" id="PS00622">
    <property type="entry name" value="HTH_LUXR_1"/>
    <property type="match status" value="1"/>
</dbReference>
<dbReference type="RefSeq" id="WP_072607079.1">
    <property type="nucleotide sequence ID" value="NZ_CP018171.1"/>
</dbReference>
<dbReference type="InterPro" id="IPR016032">
    <property type="entry name" value="Sig_transdc_resp-reg_C-effctor"/>
</dbReference>
<dbReference type="GO" id="GO:0006355">
    <property type="term" value="P:regulation of DNA-templated transcription"/>
    <property type="evidence" value="ECO:0007669"/>
    <property type="project" value="InterPro"/>
</dbReference>
<evidence type="ECO:0000313" key="5">
    <source>
        <dbReference type="EMBL" id="APH73612.1"/>
    </source>
</evidence>
<dbReference type="PANTHER" id="PTHR44688:SF16">
    <property type="entry name" value="DNA-BINDING TRANSCRIPTIONAL ACTIVATOR DEVR_DOSR"/>
    <property type="match status" value="1"/>
</dbReference>
<evidence type="ECO:0000256" key="1">
    <source>
        <dbReference type="ARBA" id="ARBA00023015"/>
    </source>
</evidence>
<gene>
    <name evidence="5" type="ORF">BSQ44_21200</name>
</gene>
<keyword evidence="1" id="KW-0805">Transcription regulation</keyword>
<dbReference type="EMBL" id="CP018171">
    <property type="protein sequence ID" value="APH73612.1"/>
    <property type="molecule type" value="Genomic_DNA"/>
</dbReference>
<dbReference type="PANTHER" id="PTHR44688">
    <property type="entry name" value="DNA-BINDING TRANSCRIPTIONAL ACTIVATOR DEVR_DOSR"/>
    <property type="match status" value="1"/>
</dbReference>
<dbReference type="Proteomes" id="UP000182840">
    <property type="component" value="Chromosome"/>
</dbReference>
<dbReference type="CDD" id="cd06170">
    <property type="entry name" value="LuxR_C_like"/>
    <property type="match status" value="1"/>
</dbReference>
<evidence type="ECO:0000313" key="6">
    <source>
        <dbReference type="Proteomes" id="UP000182840"/>
    </source>
</evidence>
<keyword evidence="2" id="KW-0238">DNA-binding</keyword>
<dbReference type="KEGG" id="meso:BSQ44_21200"/>
<name>A0A1L3SWB1_9HYPH</name>
<keyword evidence="3" id="KW-0804">Transcription</keyword>
<dbReference type="OrthoDB" id="3679796at2"/>
<dbReference type="SUPFAM" id="SSF46894">
    <property type="entry name" value="C-terminal effector domain of the bipartite response regulators"/>
    <property type="match status" value="1"/>
</dbReference>
<evidence type="ECO:0000259" key="4">
    <source>
        <dbReference type="PROSITE" id="PS50043"/>
    </source>
</evidence>